<evidence type="ECO:0000256" key="3">
    <source>
        <dbReference type="ARBA" id="ARBA00038401"/>
    </source>
</evidence>
<reference evidence="4" key="1">
    <citation type="submission" date="2020-03" db="EMBL/GenBank/DDBJ databases">
        <title>A high-quality chromosome-level genome assembly of a woody plant with both climbing and erect habits, Rhamnella rubrinervis.</title>
        <authorList>
            <person name="Lu Z."/>
            <person name="Yang Y."/>
            <person name="Zhu X."/>
            <person name="Sun Y."/>
        </authorList>
    </citation>
    <scope>NUCLEOTIDE SEQUENCE</scope>
    <source>
        <strain evidence="4">BYM</strain>
        <tissue evidence="4">Leaf</tissue>
    </source>
</reference>
<comment type="subcellular location">
    <subcellularLocation>
        <location evidence="1">Nucleus</location>
    </subcellularLocation>
</comment>
<proteinExistence type="inferred from homology"/>
<dbReference type="PANTHER" id="PTHR23424">
    <property type="entry name" value="SERUM AMYLOID A"/>
    <property type="match status" value="1"/>
</dbReference>
<evidence type="ECO:0000256" key="2">
    <source>
        <dbReference type="ARBA" id="ARBA00023242"/>
    </source>
</evidence>
<protein>
    <recommendedName>
        <fullName evidence="6">Protein saal1</fullName>
    </recommendedName>
</protein>
<dbReference type="AlphaFoldDB" id="A0A8K0HP15"/>
<dbReference type="InterPro" id="IPR016024">
    <property type="entry name" value="ARM-type_fold"/>
</dbReference>
<dbReference type="GO" id="GO:0005634">
    <property type="term" value="C:nucleus"/>
    <property type="evidence" value="ECO:0007669"/>
    <property type="project" value="UniProtKB-SubCell"/>
</dbReference>
<dbReference type="EMBL" id="VOIH02000002">
    <property type="protein sequence ID" value="KAF3455130.1"/>
    <property type="molecule type" value="Genomic_DNA"/>
</dbReference>
<comment type="caution">
    <text evidence="4">The sequence shown here is derived from an EMBL/GenBank/DDBJ whole genome shotgun (WGS) entry which is preliminary data.</text>
</comment>
<dbReference type="OrthoDB" id="2156856at2759"/>
<accession>A0A8K0HP15</accession>
<dbReference type="PANTHER" id="PTHR23424:SF23">
    <property type="entry name" value="PROTEIN SAAL1"/>
    <property type="match status" value="1"/>
</dbReference>
<dbReference type="InterPro" id="IPR052464">
    <property type="entry name" value="Synovial_Prolif_Regulator"/>
</dbReference>
<evidence type="ECO:0000313" key="4">
    <source>
        <dbReference type="EMBL" id="KAF3455130.1"/>
    </source>
</evidence>
<organism evidence="4 5">
    <name type="scientific">Rhamnella rubrinervis</name>
    <dbReference type="NCBI Taxonomy" id="2594499"/>
    <lineage>
        <taxon>Eukaryota</taxon>
        <taxon>Viridiplantae</taxon>
        <taxon>Streptophyta</taxon>
        <taxon>Embryophyta</taxon>
        <taxon>Tracheophyta</taxon>
        <taxon>Spermatophyta</taxon>
        <taxon>Magnoliopsida</taxon>
        <taxon>eudicotyledons</taxon>
        <taxon>Gunneridae</taxon>
        <taxon>Pentapetalae</taxon>
        <taxon>rosids</taxon>
        <taxon>fabids</taxon>
        <taxon>Rosales</taxon>
        <taxon>Rhamnaceae</taxon>
        <taxon>rhamnoid group</taxon>
        <taxon>Rhamneae</taxon>
        <taxon>Rhamnella</taxon>
    </lineage>
</organism>
<name>A0A8K0HP15_9ROSA</name>
<gene>
    <name evidence="4" type="ORF">FNV43_RR05578</name>
</gene>
<comment type="similarity">
    <text evidence="3">Belongs to the SAAL1 family.</text>
</comment>
<sequence>MAVDPESIPLEGEEEDQQEHLLEVENHDAPSHHPSAPPDELFDITTTVDPSYIISLIRKLLPTNATSSHKLHNGACDAHTQESNIDDMEESAAPLPTGSDLCLSRNVSGRMDIVDDVHNFAPGERESEDSCSGVEQPGHDISVREEVLEEYGCILWDLAASKTHAELMVENLILEVLLANLMVSQSVRATEISLGIIGNLACHEVLMKHVVSTDRLVELIVDQLFLNDAQCLCEVCRLLTLGLQSSECTTWAEALQSESILCHILWIAENSLNPRLVEKSIELLLAIIESVQEVVHILLPTLMKMGLPSLLISLLAFEFRTLTSERVPERFSILDVILRAVEALSTIDGYSQEISSNKELFQLVSALVKLPDKVEVASSCVTAAVLIANILSDVADLASEIVYDLIFLQGLLDIFTFASDDLEARSAIWNIMARLLFRIQDSEMSPSTLHQYVLVLASKCDQIEDDLLDCQLDCPRSNARTTALRRISSILNRRTASKDYAGKNDVNGEDHANDEVNIGRLLDCCQKHLESIPSEVSPESG</sequence>
<evidence type="ECO:0000313" key="5">
    <source>
        <dbReference type="Proteomes" id="UP000796880"/>
    </source>
</evidence>
<evidence type="ECO:0000256" key="1">
    <source>
        <dbReference type="ARBA" id="ARBA00004123"/>
    </source>
</evidence>
<dbReference type="Gene3D" id="1.25.10.10">
    <property type="entry name" value="Leucine-rich Repeat Variant"/>
    <property type="match status" value="1"/>
</dbReference>
<keyword evidence="2" id="KW-0539">Nucleus</keyword>
<dbReference type="Proteomes" id="UP000796880">
    <property type="component" value="Unassembled WGS sequence"/>
</dbReference>
<dbReference type="SUPFAM" id="SSF48371">
    <property type="entry name" value="ARM repeat"/>
    <property type="match status" value="1"/>
</dbReference>
<dbReference type="InterPro" id="IPR011989">
    <property type="entry name" value="ARM-like"/>
</dbReference>
<keyword evidence="5" id="KW-1185">Reference proteome</keyword>
<evidence type="ECO:0008006" key="6">
    <source>
        <dbReference type="Google" id="ProtNLM"/>
    </source>
</evidence>